<keyword evidence="4" id="KW-1185">Reference proteome</keyword>
<dbReference type="OrthoDB" id="3688975at2"/>
<dbReference type="RefSeq" id="WP_106188064.1">
    <property type="nucleotide sequence ID" value="NZ_PVTF01000004.1"/>
</dbReference>
<name>A0A2T0TAK6_9PSEU</name>
<feature type="compositionally biased region" description="Basic and acidic residues" evidence="2">
    <location>
        <begin position="125"/>
        <end position="135"/>
    </location>
</feature>
<feature type="region of interest" description="Disordered" evidence="2">
    <location>
        <begin position="116"/>
        <end position="135"/>
    </location>
</feature>
<evidence type="ECO:0008006" key="5">
    <source>
        <dbReference type="Google" id="ProtNLM"/>
    </source>
</evidence>
<dbReference type="EMBL" id="PVTF01000004">
    <property type="protein sequence ID" value="PRY42697.1"/>
    <property type="molecule type" value="Genomic_DNA"/>
</dbReference>
<reference evidence="3 4" key="1">
    <citation type="submission" date="2018-03" db="EMBL/GenBank/DDBJ databases">
        <title>Genomic Encyclopedia of Archaeal and Bacterial Type Strains, Phase II (KMG-II): from individual species to whole genera.</title>
        <authorList>
            <person name="Goeker M."/>
        </authorList>
    </citation>
    <scope>NUCLEOTIDE SEQUENCE [LARGE SCALE GENOMIC DNA]</scope>
    <source>
        <strain evidence="3 4">DSM 44720</strain>
    </source>
</reference>
<sequence>MALIGFDAITAGAAVGAAIGAGLGASSGPGSTAMQVDLDEAPKLIQGLKDAIEKLQEAYEGSDKLRNITSPGKDPYSGIATAAIKDSAGDQNGGYGWANKEAQKALQKTIENIEKSVANYSETDTAAHDSMTTKE</sequence>
<evidence type="ECO:0000256" key="2">
    <source>
        <dbReference type="SAM" id="MobiDB-lite"/>
    </source>
</evidence>
<feature type="coiled-coil region" evidence="1">
    <location>
        <begin position="38"/>
        <end position="65"/>
    </location>
</feature>
<dbReference type="AlphaFoldDB" id="A0A2T0TAK6"/>
<protein>
    <recommendedName>
        <fullName evidence="5">Excreted virulence factor EspC (Type VII ESX diderm)</fullName>
    </recommendedName>
</protein>
<organism evidence="3 4">
    <name type="scientific">Umezawaea tangerina</name>
    <dbReference type="NCBI Taxonomy" id="84725"/>
    <lineage>
        <taxon>Bacteria</taxon>
        <taxon>Bacillati</taxon>
        <taxon>Actinomycetota</taxon>
        <taxon>Actinomycetes</taxon>
        <taxon>Pseudonocardiales</taxon>
        <taxon>Pseudonocardiaceae</taxon>
        <taxon>Umezawaea</taxon>
    </lineage>
</organism>
<proteinExistence type="predicted"/>
<evidence type="ECO:0000313" key="3">
    <source>
        <dbReference type="EMBL" id="PRY42697.1"/>
    </source>
</evidence>
<evidence type="ECO:0000256" key="1">
    <source>
        <dbReference type="SAM" id="Coils"/>
    </source>
</evidence>
<accession>A0A2T0TAK6</accession>
<evidence type="ECO:0000313" key="4">
    <source>
        <dbReference type="Proteomes" id="UP000239494"/>
    </source>
</evidence>
<keyword evidence="1" id="KW-0175">Coiled coil</keyword>
<comment type="caution">
    <text evidence="3">The sequence shown here is derived from an EMBL/GenBank/DDBJ whole genome shotgun (WGS) entry which is preliminary data.</text>
</comment>
<dbReference type="Proteomes" id="UP000239494">
    <property type="component" value="Unassembled WGS sequence"/>
</dbReference>
<gene>
    <name evidence="3" type="ORF">CLV43_104532</name>
</gene>